<dbReference type="PANTHER" id="PTHR40980:SF4">
    <property type="entry name" value="TONB-DEPENDENT RECEPTOR-LIKE BETA-BARREL DOMAIN-CONTAINING PROTEIN"/>
    <property type="match status" value="1"/>
</dbReference>
<gene>
    <name evidence="6" type="ORF">NIASO_09440</name>
</gene>
<accession>W0F6T4</accession>
<dbReference type="InterPro" id="IPR036942">
    <property type="entry name" value="Beta-barrel_TonB_sf"/>
</dbReference>
<dbReference type="Proteomes" id="UP000003586">
    <property type="component" value="Chromosome"/>
</dbReference>
<dbReference type="STRING" id="929713.NIASO_09440"/>
<organism evidence="6 7">
    <name type="scientific">Niabella soli DSM 19437</name>
    <dbReference type="NCBI Taxonomy" id="929713"/>
    <lineage>
        <taxon>Bacteria</taxon>
        <taxon>Pseudomonadati</taxon>
        <taxon>Bacteroidota</taxon>
        <taxon>Chitinophagia</taxon>
        <taxon>Chitinophagales</taxon>
        <taxon>Chitinophagaceae</taxon>
        <taxon>Niabella</taxon>
    </lineage>
</organism>
<evidence type="ECO:0000259" key="5">
    <source>
        <dbReference type="Pfam" id="PF14905"/>
    </source>
</evidence>
<keyword evidence="4" id="KW-0732">Signal</keyword>
<dbReference type="InterPro" id="IPR008969">
    <property type="entry name" value="CarboxyPept-like_regulatory"/>
</dbReference>
<dbReference type="AlphaFoldDB" id="W0F6T4"/>
<evidence type="ECO:0000256" key="3">
    <source>
        <dbReference type="ARBA" id="ARBA00023237"/>
    </source>
</evidence>
<evidence type="ECO:0000256" key="4">
    <source>
        <dbReference type="SAM" id="SignalP"/>
    </source>
</evidence>
<evidence type="ECO:0000256" key="1">
    <source>
        <dbReference type="ARBA" id="ARBA00004442"/>
    </source>
</evidence>
<keyword evidence="2" id="KW-0472">Membrane</keyword>
<keyword evidence="3" id="KW-0998">Cell outer membrane</keyword>
<dbReference type="SUPFAM" id="SSF49464">
    <property type="entry name" value="Carboxypeptidase regulatory domain-like"/>
    <property type="match status" value="1"/>
</dbReference>
<dbReference type="PANTHER" id="PTHR40980">
    <property type="entry name" value="PLUG DOMAIN-CONTAINING PROTEIN"/>
    <property type="match status" value="1"/>
</dbReference>
<evidence type="ECO:0000313" key="6">
    <source>
        <dbReference type="EMBL" id="AHF17538.1"/>
    </source>
</evidence>
<dbReference type="Pfam" id="PF13620">
    <property type="entry name" value="CarboxypepD_reg"/>
    <property type="match status" value="1"/>
</dbReference>
<evidence type="ECO:0000256" key="2">
    <source>
        <dbReference type="ARBA" id="ARBA00023136"/>
    </source>
</evidence>
<dbReference type="InterPro" id="IPR041700">
    <property type="entry name" value="OMP_b-brl_3"/>
</dbReference>
<dbReference type="OrthoDB" id="606851at2"/>
<dbReference type="Gene3D" id="2.60.40.1120">
    <property type="entry name" value="Carboxypeptidase-like, regulatory domain"/>
    <property type="match status" value="1"/>
</dbReference>
<comment type="subcellular location">
    <subcellularLocation>
        <location evidence="1">Cell outer membrane</location>
    </subcellularLocation>
</comment>
<evidence type="ECO:0000313" key="7">
    <source>
        <dbReference type="Proteomes" id="UP000003586"/>
    </source>
</evidence>
<feature type="domain" description="Outer membrane protein beta-barrel" evidence="5">
    <location>
        <begin position="375"/>
        <end position="778"/>
    </location>
</feature>
<dbReference type="Gene3D" id="2.40.170.20">
    <property type="entry name" value="TonB-dependent receptor, beta-barrel domain"/>
    <property type="match status" value="1"/>
</dbReference>
<keyword evidence="7" id="KW-1185">Reference proteome</keyword>
<dbReference type="RefSeq" id="WP_008584318.1">
    <property type="nucleotide sequence ID" value="NZ_CP007035.1"/>
</dbReference>
<sequence>MKLFFTFLLSTLATALTAQNNTILKGRIVNSEKQALPLATVQLLNIDGALINTVVSDSTGAYHFSAKAGSSYYLQASFTGYKTQKSAIVKLQHEEVYLTPDLVLPPLAKNLTAVTVSTTKKLYEIRADKLVMNIENNPVAAGNSVFEVVKLAPAVTVDKDDNLLLKGAGTQIYIDGRPAYLSGQQLTEYLKSLPADIVATIEIITNPSSKYDAAGSSGIININLKKNKLYGINGMATLGGGIGSYSKANGGLGLNYRKGKINIYGNSYLGYSETYNELNLNSIMRGTTDTIYQNRNNYWHPRGKWWNYTLGMDYAINNKTTFGILFNGSLYNAPTRTDNTTNFLNAMQQRYQSIQSVKKEHSNTNNNALNLYFKKTLDSLGSEVVVNADYGNYARNETDINNNNFYNEQDQVFQDPYIFRNNQPAAVQLFSAKLDYTKYFSPKTRLEAGAKYSLVTNDNNLIADSLESQQWVNDNSRSNHFIYREQIAAAYTSFMKDWGAISAQVGLRAEQTIGSGESKTLNQTDERNYLNLFPTVFLSQKLDSVNTLQLNYARRISRPSYQSLNPFVMYVDPYTVFKGNPYLRPSYSNSFELKHIYKQLLFTTLSYRFSNKNQVQTIQQDAGTGRVTTINENAGRTDYVRLDVSIQLQPVKWWSAQNNIGINWSRSLSDIPGFSYDTKAFSGDLSSNHSFTLNKNLKLTTNFYYSAPGKSGIAKLLSSYAWSVGAQQQLWNQKASIRFNIYNLLSTHTYRAHYLGEGIDIVWRNEWEGRRFNLSFVYKFGNQKIKAARERNTSSEEKNRISL</sequence>
<feature type="chain" id="PRO_5004788562" description="Outer membrane protein beta-barrel domain-containing protein" evidence="4">
    <location>
        <begin position="19"/>
        <end position="803"/>
    </location>
</feature>
<dbReference type="eggNOG" id="COG1629">
    <property type="taxonomic scope" value="Bacteria"/>
</dbReference>
<dbReference type="Gene3D" id="2.170.130.10">
    <property type="entry name" value="TonB-dependent receptor, plug domain"/>
    <property type="match status" value="1"/>
</dbReference>
<dbReference type="HOGENOM" id="CLU_017617_1_0_10"/>
<dbReference type="KEGG" id="nso:NIASO_09440"/>
<dbReference type="InterPro" id="IPR037066">
    <property type="entry name" value="Plug_dom_sf"/>
</dbReference>
<name>W0F6T4_9BACT</name>
<dbReference type="SUPFAM" id="SSF56935">
    <property type="entry name" value="Porins"/>
    <property type="match status" value="1"/>
</dbReference>
<reference evidence="6 7" key="1">
    <citation type="submission" date="2013-12" db="EMBL/GenBank/DDBJ databases">
        <authorList>
            <consortium name="DOE Joint Genome Institute"/>
            <person name="Eisen J."/>
            <person name="Huntemann M."/>
            <person name="Han J."/>
            <person name="Chen A."/>
            <person name="Kyrpides N."/>
            <person name="Mavromatis K."/>
            <person name="Markowitz V."/>
            <person name="Palaniappan K."/>
            <person name="Ivanova N."/>
            <person name="Schaumberg A."/>
            <person name="Pati A."/>
            <person name="Liolios K."/>
            <person name="Nordberg H.P."/>
            <person name="Cantor M.N."/>
            <person name="Hua S.X."/>
            <person name="Woyke T."/>
        </authorList>
    </citation>
    <scope>NUCLEOTIDE SEQUENCE [LARGE SCALE GENOMIC DNA]</scope>
    <source>
        <strain evidence="7">DSM 19437</strain>
    </source>
</reference>
<dbReference type="Pfam" id="PF14905">
    <property type="entry name" value="OMP_b-brl_3"/>
    <property type="match status" value="1"/>
</dbReference>
<feature type="signal peptide" evidence="4">
    <location>
        <begin position="1"/>
        <end position="18"/>
    </location>
</feature>
<dbReference type="EMBL" id="CP007035">
    <property type="protein sequence ID" value="AHF17538.1"/>
    <property type="molecule type" value="Genomic_DNA"/>
</dbReference>
<proteinExistence type="predicted"/>
<dbReference type="GO" id="GO:0009279">
    <property type="term" value="C:cell outer membrane"/>
    <property type="evidence" value="ECO:0007669"/>
    <property type="project" value="UniProtKB-SubCell"/>
</dbReference>
<protein>
    <recommendedName>
        <fullName evidence="5">Outer membrane protein beta-barrel domain-containing protein</fullName>
    </recommendedName>
</protein>